<dbReference type="KEGG" id="hgr:DW355_07410"/>
<proteinExistence type="predicted"/>
<dbReference type="PANTHER" id="PTHR30388:SF4">
    <property type="entry name" value="MOLYBDENUM COFACTOR INSERTION CHAPERONE PAOD"/>
    <property type="match status" value="1"/>
</dbReference>
<dbReference type="SUPFAM" id="SSF51735">
    <property type="entry name" value="NAD(P)-binding Rossmann-fold domains"/>
    <property type="match status" value="1"/>
</dbReference>
<evidence type="ECO:0000259" key="2">
    <source>
        <dbReference type="Pfam" id="PF13478"/>
    </source>
</evidence>
<dbReference type="InterPro" id="IPR003777">
    <property type="entry name" value="XdhC_CoxI"/>
</dbReference>
<dbReference type="PANTHER" id="PTHR30388">
    <property type="entry name" value="ALDEHYDE OXIDOREDUCTASE MOLYBDENUM COFACTOR ASSEMBLY PROTEIN"/>
    <property type="match status" value="1"/>
</dbReference>
<sequence length="356" mass="37461">MDSLDLRVLADALAWRRAGHAVSLVTVVQTWGSAPRPPGALLAVRGDGQVSGSVSGGCVEDDLIVRAKAALAAGVAMAGAATRPELIVYGVDQDEAARFGLPCGGTLRLVHEPLQSVDWIEDVLTRTAAHQLVARTLDLATGAVTLAPAVRGQELVFDGRQLTTLFGPRWRLLLIGAGQLSQAVAPMAALLDFEVLVCDPREEYAGSFDGAAAQRLQGMPDDVVRELMPDAHTAIVALTHDPKLDDMALLEALKSAAFYVGALGSKRNQGTRKQRLAEHFDLSADELARLHGPVGLDLGARTPAEIAVSILAEIVQVRNAAYLRARREAVVTSDTAPDLVVGARAGIAASTCVVAR</sequence>
<dbReference type="OrthoDB" id="9815497at2"/>
<dbReference type="Pfam" id="PF02625">
    <property type="entry name" value="XdhC_CoxI"/>
    <property type="match status" value="1"/>
</dbReference>
<dbReference type="EMBL" id="CP031395">
    <property type="protein sequence ID" value="QBK04630.1"/>
    <property type="molecule type" value="Genomic_DNA"/>
</dbReference>
<dbReference type="AlphaFoldDB" id="A0A4P6UKH9"/>
<dbReference type="Proteomes" id="UP000292939">
    <property type="component" value="Chromosome"/>
</dbReference>
<dbReference type="RefSeq" id="WP_131278902.1">
    <property type="nucleotide sequence ID" value="NZ_CP031395.1"/>
</dbReference>
<feature type="domain" description="XdhC- CoxI" evidence="1">
    <location>
        <begin position="15"/>
        <end position="74"/>
    </location>
</feature>
<dbReference type="Pfam" id="PF13478">
    <property type="entry name" value="XdhC_C"/>
    <property type="match status" value="1"/>
</dbReference>
<protein>
    <submittedName>
        <fullName evidence="3">XdhC family protein</fullName>
    </submittedName>
</protein>
<dbReference type="InterPro" id="IPR036291">
    <property type="entry name" value="NAD(P)-bd_dom_sf"/>
</dbReference>
<dbReference type="Gene3D" id="3.40.50.720">
    <property type="entry name" value="NAD(P)-binding Rossmann-like Domain"/>
    <property type="match status" value="1"/>
</dbReference>
<organism evidence="3 4">
    <name type="scientific">Hylemonella gracilis</name>
    <dbReference type="NCBI Taxonomy" id="80880"/>
    <lineage>
        <taxon>Bacteria</taxon>
        <taxon>Pseudomonadati</taxon>
        <taxon>Pseudomonadota</taxon>
        <taxon>Betaproteobacteria</taxon>
        <taxon>Burkholderiales</taxon>
        <taxon>Comamonadaceae</taxon>
        <taxon>Hylemonella</taxon>
    </lineage>
</organism>
<evidence type="ECO:0000259" key="1">
    <source>
        <dbReference type="Pfam" id="PF02625"/>
    </source>
</evidence>
<name>A0A4P6UKH9_9BURK</name>
<feature type="domain" description="XdhC Rossmann" evidence="2">
    <location>
        <begin position="172"/>
        <end position="314"/>
    </location>
</feature>
<reference evidence="3 4" key="1">
    <citation type="submission" date="2018-07" db="EMBL/GenBank/DDBJ databases">
        <title>Exploring interactions and the metabolic potential of the ultra-small soil bacteria Hylemonella gracilis.</title>
        <authorList>
            <person name="Tyc O."/>
            <person name="Kulkarni P."/>
            <person name="Gawehns F."/>
            <person name="Hundscheid M."/>
            <person name="Zweers H."/>
            <person name="Garbeva P."/>
        </authorList>
    </citation>
    <scope>NUCLEOTIDE SEQUENCE [LARGE SCALE GENOMIC DNA]</scope>
    <source>
        <strain evidence="3 4">NS1</strain>
    </source>
</reference>
<evidence type="ECO:0000313" key="4">
    <source>
        <dbReference type="Proteomes" id="UP000292939"/>
    </source>
</evidence>
<dbReference type="InterPro" id="IPR052698">
    <property type="entry name" value="MoCofactor_Util/Proc"/>
</dbReference>
<accession>A0A4P6UKH9</accession>
<dbReference type="InterPro" id="IPR027051">
    <property type="entry name" value="XdhC_Rossmann_dom"/>
</dbReference>
<evidence type="ECO:0000313" key="3">
    <source>
        <dbReference type="EMBL" id="QBK04630.1"/>
    </source>
</evidence>
<gene>
    <name evidence="3" type="ORF">DW355_07410</name>
</gene>